<evidence type="ECO:0000256" key="4">
    <source>
        <dbReference type="ARBA" id="ARBA00022741"/>
    </source>
</evidence>
<proteinExistence type="inferred from homology"/>
<dbReference type="InterPro" id="IPR006179">
    <property type="entry name" value="5_nucleotidase/apyrase"/>
</dbReference>
<dbReference type="OrthoDB" id="9803927at2"/>
<keyword evidence="5 8" id="KW-0378">Hydrolase</keyword>
<dbReference type="EMBL" id="QYYH01000068">
    <property type="protein sequence ID" value="RJY13160.1"/>
    <property type="molecule type" value="Genomic_DNA"/>
</dbReference>
<dbReference type="GO" id="GO:0030288">
    <property type="term" value="C:outer membrane-bounded periplasmic space"/>
    <property type="evidence" value="ECO:0007669"/>
    <property type="project" value="TreeGrafter"/>
</dbReference>
<evidence type="ECO:0000313" key="9">
    <source>
        <dbReference type="Proteomes" id="UP000273022"/>
    </source>
</evidence>
<reference evidence="8 9" key="1">
    <citation type="submission" date="2018-09" db="EMBL/GenBank/DDBJ databases">
        <title>Phylogeny of the Shewanellaceae, and recommendation for two new genera, Pseudoshewanella and Parashewanella.</title>
        <authorList>
            <person name="Wang G."/>
        </authorList>
    </citation>
    <scope>NUCLEOTIDE SEQUENCE [LARGE SCALE GENOMIC DNA]</scope>
    <source>
        <strain evidence="8 9">KCTC 22492</strain>
    </source>
</reference>
<dbReference type="GO" id="GO:0009166">
    <property type="term" value="P:nucleotide catabolic process"/>
    <property type="evidence" value="ECO:0007669"/>
    <property type="project" value="InterPro"/>
</dbReference>
<dbReference type="NCBIfam" id="NF007109">
    <property type="entry name" value="PRK09558.1"/>
    <property type="match status" value="1"/>
</dbReference>
<dbReference type="GO" id="GO:0000166">
    <property type="term" value="F:nucleotide binding"/>
    <property type="evidence" value="ECO:0007669"/>
    <property type="project" value="UniProtKB-KW"/>
</dbReference>
<evidence type="ECO:0000256" key="1">
    <source>
        <dbReference type="ARBA" id="ARBA00006654"/>
    </source>
</evidence>
<dbReference type="RefSeq" id="WP_121853805.1">
    <property type="nucleotide sequence ID" value="NZ_CP037952.1"/>
</dbReference>
<dbReference type="SUPFAM" id="SSF56300">
    <property type="entry name" value="Metallo-dependent phosphatases"/>
    <property type="match status" value="1"/>
</dbReference>
<dbReference type="GO" id="GO:0008253">
    <property type="term" value="F:5'-nucleotidase activity"/>
    <property type="evidence" value="ECO:0007669"/>
    <property type="project" value="TreeGrafter"/>
</dbReference>
<dbReference type="Pfam" id="PF00149">
    <property type="entry name" value="Metallophos"/>
    <property type="match status" value="1"/>
</dbReference>
<dbReference type="PRINTS" id="PR01607">
    <property type="entry name" value="APYRASEFAMLY"/>
</dbReference>
<sequence>MKNTFSKGIVVSAIMIALSGCGGSSNRSTLTNPATCADAGDACVKFTIMHTNDNHGRFWENSDGEYGMAARKALIDSIRTEVRQNGGETLLLSGGDINTGIPESDLQDAEPDFVGMNAIGYNAMAVGNHEFDNALTVVEKQREWANFPMLSANIYKTENDTLVRYFDPYKVFTIGSLRIAVVGLTTEDTETIGNPQFIGDLTFTKPTDEIKKVISEIKANDEADLIFAVTHMGHYADAAFGSNAPGDVSMARELPEGDLAAIIGGHSQVAVCMESGTNTYANFKAGDACTPDQQNGTYIMQARDWGKFVGRADFEYFNGKLNLASYKLIPVNLKEEDSNGNLVTIGNALTPNITLRDTLKVFQDKIQPTLEKEIANISEKLEGDRKVVRNQQTNLGHFIAAAQKSSLDDVDFAILNSGGVRASIKPGVVKVRNAYIVQPFNNSVNKVTMTGSDIARYLGSVATIKVGSGGYAQIINVNMSVNCDKPTEPAIINSIGGETFSPTEKYSFTIPSFSVAGGDKYPNLRADDNNFQDAEIFVGKLDVDVLRQFLESESAKDSENGIIDLSPFEPNIEDITYEGSNNVNGCETQ</sequence>
<dbReference type="GO" id="GO:0008768">
    <property type="term" value="F:UDP-sugar diphosphatase activity"/>
    <property type="evidence" value="ECO:0007669"/>
    <property type="project" value="TreeGrafter"/>
</dbReference>
<evidence type="ECO:0000259" key="7">
    <source>
        <dbReference type="Pfam" id="PF02872"/>
    </source>
</evidence>
<dbReference type="Pfam" id="PF02872">
    <property type="entry name" value="5_nucleotid_C"/>
    <property type="match status" value="1"/>
</dbReference>
<dbReference type="Gene3D" id="3.90.780.10">
    <property type="entry name" value="5'-Nucleotidase, C-terminal domain"/>
    <property type="match status" value="1"/>
</dbReference>
<dbReference type="InterPro" id="IPR004843">
    <property type="entry name" value="Calcineurin-like_PHP"/>
</dbReference>
<keyword evidence="9" id="KW-1185">Reference proteome</keyword>
<dbReference type="Proteomes" id="UP000273022">
    <property type="component" value="Unassembled WGS sequence"/>
</dbReference>
<dbReference type="InterPro" id="IPR029052">
    <property type="entry name" value="Metallo-depent_PP-like"/>
</dbReference>
<dbReference type="PANTHER" id="PTHR11575">
    <property type="entry name" value="5'-NUCLEOTIDASE-RELATED"/>
    <property type="match status" value="1"/>
</dbReference>
<keyword evidence="2" id="KW-0479">Metal-binding</keyword>
<evidence type="ECO:0000313" key="8">
    <source>
        <dbReference type="EMBL" id="RJY13160.1"/>
    </source>
</evidence>
<feature type="domain" description="5'-Nucleotidase C-terminal" evidence="7">
    <location>
        <begin position="377"/>
        <end position="523"/>
    </location>
</feature>
<dbReference type="PROSITE" id="PS00786">
    <property type="entry name" value="5_NUCLEOTIDASE_2"/>
    <property type="match status" value="1"/>
</dbReference>
<gene>
    <name evidence="8" type="ORF">D5R81_11615</name>
</gene>
<organism evidence="8 9">
    <name type="scientific">Parashewanella spongiae</name>
    <dbReference type="NCBI Taxonomy" id="342950"/>
    <lineage>
        <taxon>Bacteria</taxon>
        <taxon>Pseudomonadati</taxon>
        <taxon>Pseudomonadota</taxon>
        <taxon>Gammaproteobacteria</taxon>
        <taxon>Alteromonadales</taxon>
        <taxon>Shewanellaceae</taxon>
        <taxon>Parashewanella</taxon>
    </lineage>
</organism>
<dbReference type="InterPro" id="IPR008334">
    <property type="entry name" value="5'-Nucleotdase_C"/>
</dbReference>
<protein>
    <submittedName>
        <fullName evidence="8">Bifunctional UDP-sugar hydrolase/5'-nucleotidase</fullName>
    </submittedName>
</protein>
<dbReference type="InterPro" id="IPR006146">
    <property type="entry name" value="5'-Nucleotdase_CS"/>
</dbReference>
<comment type="caution">
    <text evidence="8">The sequence shown here is derived from an EMBL/GenBank/DDBJ whole genome shotgun (WGS) entry which is preliminary data.</text>
</comment>
<dbReference type="PROSITE" id="PS51257">
    <property type="entry name" value="PROKAR_LIPOPROTEIN"/>
    <property type="match status" value="1"/>
</dbReference>
<evidence type="ECO:0000256" key="3">
    <source>
        <dbReference type="ARBA" id="ARBA00022729"/>
    </source>
</evidence>
<evidence type="ECO:0000256" key="2">
    <source>
        <dbReference type="ARBA" id="ARBA00022723"/>
    </source>
</evidence>
<accession>A0A3A6TLM3</accession>
<dbReference type="GO" id="GO:0046872">
    <property type="term" value="F:metal ion binding"/>
    <property type="evidence" value="ECO:0007669"/>
    <property type="project" value="UniProtKB-KW"/>
</dbReference>
<comment type="similarity">
    <text evidence="1 5">Belongs to the 5'-nucleotidase family.</text>
</comment>
<keyword evidence="3" id="KW-0732">Signal</keyword>
<feature type="domain" description="Calcineurin-like phosphoesterase" evidence="6">
    <location>
        <begin position="47"/>
        <end position="267"/>
    </location>
</feature>
<dbReference type="AlphaFoldDB" id="A0A3A6TLM3"/>
<evidence type="ECO:0000259" key="6">
    <source>
        <dbReference type="Pfam" id="PF00149"/>
    </source>
</evidence>
<dbReference type="PANTHER" id="PTHR11575:SF46">
    <property type="entry name" value="PROTEIN USHA"/>
    <property type="match status" value="1"/>
</dbReference>
<dbReference type="Gene3D" id="3.60.21.10">
    <property type="match status" value="1"/>
</dbReference>
<evidence type="ECO:0000256" key="5">
    <source>
        <dbReference type="RuleBase" id="RU362119"/>
    </source>
</evidence>
<dbReference type="SUPFAM" id="SSF55816">
    <property type="entry name" value="5'-nucleotidase (syn. UDP-sugar hydrolase), C-terminal domain"/>
    <property type="match status" value="1"/>
</dbReference>
<name>A0A3A6TLM3_9GAMM</name>
<keyword evidence="4 5" id="KW-0547">Nucleotide-binding</keyword>
<dbReference type="InterPro" id="IPR036907">
    <property type="entry name" value="5'-Nucleotdase_C_sf"/>
</dbReference>